<dbReference type="STRING" id="228230.RMCC_1831"/>
<gene>
    <name evidence="1" type="ORF">RMCC_1831</name>
</gene>
<reference evidence="2" key="1">
    <citation type="journal article" date="2016" name="Genome Announc.">
        <title>Draft Genome Sequences of Five Rapidly Growing Mycobacterium Species, M. thermoresistibile, M. fortuitum subsp. acetamidolyticum, M. canariasense, M. brisbanense, and M. novocastrense.</title>
        <authorList>
            <person name="Katahira K."/>
            <person name="Ogura Y."/>
            <person name="Gotoh Y."/>
            <person name="Hayashi T."/>
        </authorList>
    </citation>
    <scope>NUCLEOTIDE SEQUENCE [LARGE SCALE GENOMIC DNA]</scope>
    <source>
        <strain evidence="2">JCM15298</strain>
    </source>
</reference>
<protein>
    <submittedName>
        <fullName evidence="1">Uncharacterized protein</fullName>
    </submittedName>
</protein>
<accession>A0A117I9J4</accession>
<proteinExistence type="predicted"/>
<dbReference type="RefSeq" id="WP_062656059.1">
    <property type="nucleotide sequence ID" value="NZ_BCSY01000035.1"/>
</dbReference>
<dbReference type="Proteomes" id="UP000069443">
    <property type="component" value="Unassembled WGS sequence"/>
</dbReference>
<evidence type="ECO:0000313" key="1">
    <source>
        <dbReference type="EMBL" id="GAS94865.1"/>
    </source>
</evidence>
<name>A0A117I9J4_MYCCR</name>
<organism evidence="1 2">
    <name type="scientific">Mycolicibacterium canariasense</name>
    <name type="common">Mycobacterium canariasense</name>
    <dbReference type="NCBI Taxonomy" id="228230"/>
    <lineage>
        <taxon>Bacteria</taxon>
        <taxon>Bacillati</taxon>
        <taxon>Actinomycetota</taxon>
        <taxon>Actinomycetes</taxon>
        <taxon>Mycobacteriales</taxon>
        <taxon>Mycobacteriaceae</taxon>
        <taxon>Mycolicibacterium</taxon>
    </lineage>
</organism>
<keyword evidence="2" id="KW-1185">Reference proteome</keyword>
<comment type="caution">
    <text evidence="1">The sequence shown here is derived from an EMBL/GenBank/DDBJ whole genome shotgun (WGS) entry which is preliminary data.</text>
</comment>
<sequence length="60" mass="6517">MNWLQIDDLRWTGGDTSGNTAELTLMVGTWVVAVNGKQVGNATALVDAQRLAEFNAKLRV</sequence>
<dbReference type="AlphaFoldDB" id="A0A117I9J4"/>
<dbReference type="EMBL" id="BCSY01000035">
    <property type="protein sequence ID" value="GAS94865.1"/>
    <property type="molecule type" value="Genomic_DNA"/>
</dbReference>
<evidence type="ECO:0000313" key="2">
    <source>
        <dbReference type="Proteomes" id="UP000069443"/>
    </source>
</evidence>
<reference evidence="2" key="2">
    <citation type="submission" date="2016-02" db="EMBL/GenBank/DDBJ databases">
        <title>Draft genome sequence of five rapidly growing Mycobacterium species.</title>
        <authorList>
            <person name="Katahira K."/>
            <person name="Gotou Y."/>
            <person name="Iida K."/>
            <person name="Ogura Y."/>
            <person name="Hayashi T."/>
        </authorList>
    </citation>
    <scope>NUCLEOTIDE SEQUENCE [LARGE SCALE GENOMIC DNA]</scope>
    <source>
        <strain evidence="2">JCM15298</strain>
    </source>
</reference>